<accession>A0AAN8B389</accession>
<evidence type="ECO:0000313" key="2">
    <source>
        <dbReference type="Proteomes" id="UP001335648"/>
    </source>
</evidence>
<comment type="caution">
    <text evidence="1">The sequence shown here is derived from an EMBL/GenBank/DDBJ whole genome shotgun (WGS) entry which is preliminary data.</text>
</comment>
<dbReference type="EMBL" id="JAULUE010002066">
    <property type="protein sequence ID" value="KAK5877616.1"/>
    <property type="molecule type" value="Genomic_DNA"/>
</dbReference>
<name>A0AAN8B389_9TELE</name>
<proteinExistence type="predicted"/>
<sequence>MLTFSLLQYEHMSLTEAPWSSISVPIRASDLTLGPMELHLCPHQGLRPHFGPHGAPSLSPSGPQTTLWAPWRSITVPIRASDLTLGPMELHHCPHQGLIPHFGPHGAPSLSPSGPQTSLWAPWSSITVPTRASDLTLGPMELHHCPHQGLIPHFGPHGAPSLSPSGPQTSLWAPWSSITVPTRASDLTLGPMELHHCPHQGLRPHFGPHGAPSLSPSGPQTSLWAPWSSITVPIRASDHTLGPMEIHHCPHQGLRPHFGAPWSSITVPIRASDLTLGPMELHHCPHQGLRPHFGPHGAPSLSPSGPQTSLWAPWSSISVPIRASDLTLGPMELHLCPHQGLRPHFGPHGAPSLSPSGPQTSLWAPWSSITVPIRASDLTLGPMELHLCPHQGLRPHFGPHGAPSLSPSGPQTSLWAPWSSITVPIRASDLTLGPMELHLCPHQGLRPHFGPHGAPSLSPSGPQTSLWAPWSSISVPIRASDLTLGPMELHLCPHQGLRPHFGPHGAPSLSPSGPQTSLWAPWSSITVPIRASDLTLGPMELHLCPHQGLRPHFGPHGAPSLSPSGPQTSLWAPWSSISVPIRASDLTLGPMELHLCPHQGLRPHFGPHGAPSLSPSGPQTSLWAPWSSISVPIRASDLTLGPMELHLCPHQGLRPHFGPHGAPSLSPSGPQTSLWAPWSSITVPIRASDLTLGPMELHICPHQGLRPHFGPHGAPSLSPSGPQTLTLGPMELHHCPHQGLRPHFGPHGAPSLSPSGPQTSLWAPWSSISVPIRASDLTLGSHGAPSLSPSGPQTSLWAPWSSITVPIRASDPTLGPMELHLCPHQGLRPHFGPHGAPSQFK</sequence>
<keyword evidence="2" id="KW-1185">Reference proteome</keyword>
<organism evidence="1 2">
    <name type="scientific">Champsocephalus esox</name>
    <name type="common">pike icefish</name>
    <dbReference type="NCBI Taxonomy" id="159716"/>
    <lineage>
        <taxon>Eukaryota</taxon>
        <taxon>Metazoa</taxon>
        <taxon>Chordata</taxon>
        <taxon>Craniata</taxon>
        <taxon>Vertebrata</taxon>
        <taxon>Euteleostomi</taxon>
        <taxon>Actinopterygii</taxon>
        <taxon>Neopterygii</taxon>
        <taxon>Teleostei</taxon>
        <taxon>Neoteleostei</taxon>
        <taxon>Acanthomorphata</taxon>
        <taxon>Eupercaria</taxon>
        <taxon>Perciformes</taxon>
        <taxon>Notothenioidei</taxon>
        <taxon>Channichthyidae</taxon>
        <taxon>Champsocephalus</taxon>
    </lineage>
</organism>
<gene>
    <name evidence="1" type="ORF">CesoFtcFv8_025105</name>
</gene>
<protein>
    <submittedName>
        <fullName evidence="1">Uncharacterized protein</fullName>
    </submittedName>
</protein>
<dbReference type="AlphaFoldDB" id="A0AAN8B389"/>
<dbReference type="Proteomes" id="UP001335648">
    <property type="component" value="Unassembled WGS sequence"/>
</dbReference>
<evidence type="ECO:0000313" key="1">
    <source>
        <dbReference type="EMBL" id="KAK5877616.1"/>
    </source>
</evidence>
<reference evidence="1 2" key="1">
    <citation type="journal article" date="2023" name="Mol. Biol. Evol.">
        <title>Genomics of Secondarily Temperate Adaptation in the Only Non-Antarctic Icefish.</title>
        <authorList>
            <person name="Rivera-Colon A.G."/>
            <person name="Rayamajhi N."/>
            <person name="Minhas B.F."/>
            <person name="Madrigal G."/>
            <person name="Bilyk K.T."/>
            <person name="Yoon V."/>
            <person name="Hune M."/>
            <person name="Gregory S."/>
            <person name="Cheng C.H.C."/>
            <person name="Catchen J.M."/>
        </authorList>
    </citation>
    <scope>NUCLEOTIDE SEQUENCE [LARGE SCALE GENOMIC DNA]</scope>
    <source>
        <strain evidence="1">JC2023a</strain>
    </source>
</reference>